<evidence type="ECO:0000259" key="3">
    <source>
        <dbReference type="Pfam" id="PF13280"/>
    </source>
</evidence>
<feature type="compositionally biased region" description="Gly residues" evidence="1">
    <location>
        <begin position="140"/>
        <end position="163"/>
    </location>
</feature>
<dbReference type="Proteomes" id="UP000576393">
    <property type="component" value="Unassembled WGS sequence"/>
</dbReference>
<dbReference type="AlphaFoldDB" id="A0A852V7P0"/>
<evidence type="ECO:0000256" key="1">
    <source>
        <dbReference type="SAM" id="MobiDB-lite"/>
    </source>
</evidence>
<dbReference type="GO" id="GO:0003677">
    <property type="term" value="F:DNA binding"/>
    <property type="evidence" value="ECO:0007669"/>
    <property type="project" value="UniProtKB-KW"/>
</dbReference>
<dbReference type="RefSeq" id="WP_312873563.1">
    <property type="nucleotide sequence ID" value="NZ_JACCCO010000003.1"/>
</dbReference>
<dbReference type="SUPFAM" id="SSF46785">
    <property type="entry name" value="Winged helix' DNA-binding domain"/>
    <property type="match status" value="1"/>
</dbReference>
<name>A0A852V7P0_9ACTN</name>
<accession>A0A852V7P0</accession>
<dbReference type="PANTHER" id="PTHR34580">
    <property type="match status" value="1"/>
</dbReference>
<feature type="domain" description="WYL" evidence="3">
    <location>
        <begin position="183"/>
        <end position="246"/>
    </location>
</feature>
<dbReference type="InterPro" id="IPR036388">
    <property type="entry name" value="WH-like_DNA-bd_sf"/>
</dbReference>
<evidence type="ECO:0000313" key="5">
    <source>
        <dbReference type="Proteomes" id="UP000576393"/>
    </source>
</evidence>
<protein>
    <submittedName>
        <fullName evidence="4">Putative DNA-binding transcriptional regulator YafY</fullName>
    </submittedName>
</protein>
<feature type="region of interest" description="Disordered" evidence="1">
    <location>
        <begin position="109"/>
        <end position="167"/>
    </location>
</feature>
<dbReference type="InterPro" id="IPR051534">
    <property type="entry name" value="CBASS_pafABC_assoc_protein"/>
</dbReference>
<keyword evidence="5" id="KW-1185">Reference proteome</keyword>
<feature type="region of interest" description="Disordered" evidence="1">
    <location>
        <begin position="253"/>
        <end position="278"/>
    </location>
</feature>
<keyword evidence="4" id="KW-0238">DNA-binding</keyword>
<dbReference type="InterPro" id="IPR026881">
    <property type="entry name" value="WYL_dom"/>
</dbReference>
<dbReference type="InterPro" id="IPR036390">
    <property type="entry name" value="WH_DNA-bd_sf"/>
</dbReference>
<comment type="caution">
    <text evidence="4">The sequence shown here is derived from an EMBL/GenBank/DDBJ whole genome shotgun (WGS) entry which is preliminary data.</text>
</comment>
<evidence type="ECO:0000259" key="2">
    <source>
        <dbReference type="Pfam" id="PF08279"/>
    </source>
</evidence>
<dbReference type="PROSITE" id="PS52050">
    <property type="entry name" value="WYL"/>
    <property type="match status" value="1"/>
</dbReference>
<dbReference type="Pfam" id="PF13280">
    <property type="entry name" value="WYL"/>
    <property type="match status" value="1"/>
</dbReference>
<proteinExistence type="predicted"/>
<dbReference type="Pfam" id="PF08279">
    <property type="entry name" value="HTH_11"/>
    <property type="match status" value="1"/>
</dbReference>
<feature type="domain" description="Helix-turn-helix type 11" evidence="2">
    <location>
        <begin position="6"/>
        <end position="58"/>
    </location>
</feature>
<dbReference type="EMBL" id="JACCCO010000003">
    <property type="protein sequence ID" value="NYF43283.1"/>
    <property type="molecule type" value="Genomic_DNA"/>
</dbReference>
<dbReference type="Gene3D" id="1.10.10.10">
    <property type="entry name" value="Winged helix-like DNA-binding domain superfamily/Winged helix DNA-binding domain"/>
    <property type="match status" value="1"/>
</dbReference>
<dbReference type="InterPro" id="IPR013196">
    <property type="entry name" value="HTH_11"/>
</dbReference>
<dbReference type="PANTHER" id="PTHR34580:SF3">
    <property type="entry name" value="PROTEIN PAFB"/>
    <property type="match status" value="1"/>
</dbReference>
<evidence type="ECO:0000313" key="4">
    <source>
        <dbReference type="EMBL" id="NYF43283.1"/>
    </source>
</evidence>
<sequence length="278" mass="28937">MNRTDRLYVLVEELRAAAPGFLRVRELADRLGVGKRTVERDLAALRESGVPVRAEPGGRGGHALDMSAAPSPVAFTAEEAAAVAVALVRAADTPLAGPARDALRRLAAATPSPGEVRHEDAAGGGGSGRAGRSAGDGEAGRPGGGGGNGGAERPAGGGEGDGAGWPVVPARAAAEPEPYPRVAAVIEGALLRRRVLRMGYEDRKGRSTVREVEPAVFMGGRGGQWYLMGMDRLRQDVRVFKLDRIAWAEETAEAAPEQSPERYAAGLPGVLRESAEPE</sequence>
<organism evidence="4 5">
    <name type="scientific">Streptosporangium sandarakinum</name>
    <dbReference type="NCBI Taxonomy" id="1260955"/>
    <lineage>
        <taxon>Bacteria</taxon>
        <taxon>Bacillati</taxon>
        <taxon>Actinomycetota</taxon>
        <taxon>Actinomycetes</taxon>
        <taxon>Streptosporangiales</taxon>
        <taxon>Streptosporangiaceae</taxon>
        <taxon>Streptosporangium</taxon>
    </lineage>
</organism>
<gene>
    <name evidence="4" type="ORF">HDA43_005510</name>
</gene>
<reference evidence="4 5" key="1">
    <citation type="submission" date="2020-07" db="EMBL/GenBank/DDBJ databases">
        <title>Sequencing the genomes of 1000 actinobacteria strains.</title>
        <authorList>
            <person name="Klenk H.-P."/>
        </authorList>
    </citation>
    <scope>NUCLEOTIDE SEQUENCE [LARGE SCALE GENOMIC DNA]</scope>
    <source>
        <strain evidence="4 5">DSM 45763</strain>
    </source>
</reference>